<reference evidence="1 2" key="1">
    <citation type="submission" date="2021-02" db="EMBL/GenBank/DDBJ databases">
        <title>Complete genome of Desulfoluna sp. strain ASN36.</title>
        <authorList>
            <person name="Takahashi A."/>
            <person name="Kojima H."/>
            <person name="Fukui M."/>
        </authorList>
    </citation>
    <scope>NUCLEOTIDE SEQUENCE [LARGE SCALE GENOMIC DNA]</scope>
    <source>
        <strain evidence="1 2">ASN36</strain>
    </source>
</reference>
<name>A0ABN6EZ55_9BACT</name>
<evidence type="ECO:0000313" key="2">
    <source>
        <dbReference type="Proteomes" id="UP001320148"/>
    </source>
</evidence>
<protein>
    <recommendedName>
        <fullName evidence="3">Cupin</fullName>
    </recommendedName>
</protein>
<dbReference type="EMBL" id="AP024488">
    <property type="protein sequence ID" value="BCS95599.1"/>
    <property type="molecule type" value="Genomic_DNA"/>
</dbReference>
<dbReference type="NCBIfam" id="TIGR04366">
    <property type="entry name" value="cupin_WbuC"/>
    <property type="match status" value="1"/>
</dbReference>
<accession>A0ABN6EZ55</accession>
<dbReference type="Proteomes" id="UP001320148">
    <property type="component" value="Chromosome"/>
</dbReference>
<evidence type="ECO:0000313" key="1">
    <source>
        <dbReference type="EMBL" id="BCS95599.1"/>
    </source>
</evidence>
<organism evidence="1 2">
    <name type="scientific">Desulfoluna limicola</name>
    <dbReference type="NCBI Taxonomy" id="2810562"/>
    <lineage>
        <taxon>Bacteria</taxon>
        <taxon>Pseudomonadati</taxon>
        <taxon>Thermodesulfobacteriota</taxon>
        <taxon>Desulfobacteria</taxon>
        <taxon>Desulfobacterales</taxon>
        <taxon>Desulfolunaceae</taxon>
        <taxon>Desulfoluna</taxon>
    </lineage>
</organism>
<keyword evidence="2" id="KW-1185">Reference proteome</keyword>
<proteinExistence type="predicted"/>
<gene>
    <name evidence="1" type="ORF">DSLASN_12310</name>
</gene>
<evidence type="ECO:0008006" key="3">
    <source>
        <dbReference type="Google" id="ProtNLM"/>
    </source>
</evidence>
<sequence>MLLVLFSDDGKIARPLRIGPGEEAAGAEVTSGEWHTVLSLECGSILLETKPGPFTPIPEEDMAQWAPSEGDKEVPAYLESLRDIALKLRSSVE</sequence>
<dbReference type="InterPro" id="IPR027565">
    <property type="entry name" value="Cupin_WbuC"/>
</dbReference>